<feature type="binding site" evidence="4">
    <location>
        <position position="270"/>
    </location>
    <ligand>
        <name>dimethylallyl diphosphate</name>
        <dbReference type="ChEBI" id="CHEBI:57623"/>
    </ligand>
</feature>
<dbReference type="Pfam" id="PF11991">
    <property type="entry name" value="Trp_DMAT"/>
    <property type="match status" value="1"/>
</dbReference>
<name>A0A225AM62_TALAT</name>
<protein>
    <recommendedName>
        <fullName evidence="7">Aromatic prenyltransferase</fullName>
    </recommendedName>
</protein>
<comment type="similarity">
    <text evidence="2">Belongs to the tryptophan dimethylallyltransferase family.</text>
</comment>
<feature type="binding site" evidence="4">
    <location>
        <position position="266"/>
    </location>
    <ligand>
        <name>dimethylallyl diphosphate</name>
        <dbReference type="ChEBI" id="CHEBI:57623"/>
    </ligand>
</feature>
<organism evidence="5 6">
    <name type="scientific">Talaromyces atroroseus</name>
    <dbReference type="NCBI Taxonomy" id="1441469"/>
    <lineage>
        <taxon>Eukaryota</taxon>
        <taxon>Fungi</taxon>
        <taxon>Dikarya</taxon>
        <taxon>Ascomycota</taxon>
        <taxon>Pezizomycotina</taxon>
        <taxon>Eurotiomycetes</taxon>
        <taxon>Eurotiomycetidae</taxon>
        <taxon>Eurotiales</taxon>
        <taxon>Trichocomaceae</taxon>
        <taxon>Talaromyces</taxon>
        <taxon>Talaromyces sect. Trachyspermi</taxon>
    </lineage>
</organism>
<dbReference type="OrthoDB" id="3354387at2759"/>
<dbReference type="NCBIfam" id="TIGR03429">
    <property type="entry name" value="arom_pren_DMATS"/>
    <property type="match status" value="1"/>
</dbReference>
<dbReference type="SFLD" id="SFLDS00036">
    <property type="entry name" value="Aromatic_Prenyltransferase"/>
    <property type="match status" value="1"/>
</dbReference>
<feature type="binding site" evidence="4">
    <location>
        <position position="268"/>
    </location>
    <ligand>
        <name>dimethylallyl diphosphate</name>
        <dbReference type="ChEBI" id="CHEBI:57623"/>
    </ligand>
</feature>
<dbReference type="InterPro" id="IPR017795">
    <property type="entry name" value="ABBA_NscD-like"/>
</dbReference>
<dbReference type="SFLD" id="SFLDG01162">
    <property type="entry name" value="I"/>
    <property type="match status" value="1"/>
</dbReference>
<dbReference type="InterPro" id="IPR033964">
    <property type="entry name" value="ABBA"/>
</dbReference>
<feature type="binding site" evidence="4">
    <location>
        <position position="350"/>
    </location>
    <ligand>
        <name>dimethylallyl diphosphate</name>
        <dbReference type="ChEBI" id="CHEBI:57623"/>
    </ligand>
</feature>
<evidence type="ECO:0008006" key="7">
    <source>
        <dbReference type="Google" id="ProtNLM"/>
    </source>
</evidence>
<dbReference type="Proteomes" id="UP000214365">
    <property type="component" value="Unassembled WGS sequence"/>
</dbReference>
<dbReference type="GO" id="GO:0009820">
    <property type="term" value="P:alkaloid metabolic process"/>
    <property type="evidence" value="ECO:0007669"/>
    <property type="project" value="InterPro"/>
</dbReference>
<dbReference type="PANTHER" id="PTHR40627:SF4">
    <property type="entry name" value="PRENYLTRANSFERASE ASQH1-RELATED"/>
    <property type="match status" value="1"/>
</dbReference>
<feature type="binding site" evidence="4">
    <location>
        <position position="100"/>
    </location>
    <ligand>
        <name>dimethylallyl diphosphate</name>
        <dbReference type="ChEBI" id="CHEBI:57623"/>
    </ligand>
</feature>
<dbReference type="RefSeq" id="XP_020116780.1">
    <property type="nucleotide sequence ID" value="XM_020263201.1"/>
</dbReference>
<dbReference type="CDD" id="cd13929">
    <property type="entry name" value="PT-DMATS_CymD"/>
    <property type="match status" value="1"/>
</dbReference>
<reference evidence="5 6" key="1">
    <citation type="submission" date="2015-06" db="EMBL/GenBank/DDBJ databases">
        <title>Talaromyces atroroseus IBT 11181 draft genome.</title>
        <authorList>
            <person name="Rasmussen K.B."/>
            <person name="Rasmussen S."/>
            <person name="Petersen B."/>
            <person name="Sicheritz-Ponten T."/>
            <person name="Mortensen U.H."/>
            <person name="Thrane U."/>
        </authorList>
    </citation>
    <scope>NUCLEOTIDE SEQUENCE [LARGE SCALE GENOMIC DNA]</scope>
    <source>
        <strain evidence="5 6">IBT 11181</strain>
    </source>
</reference>
<evidence type="ECO:0000256" key="3">
    <source>
        <dbReference type="ARBA" id="ARBA00022679"/>
    </source>
</evidence>
<dbReference type="PANTHER" id="PTHR40627">
    <property type="entry name" value="INDOLE PRENYLTRANSFERASE TDIB-RELATED"/>
    <property type="match status" value="1"/>
</dbReference>
<feature type="binding site" evidence="4">
    <location>
        <position position="196"/>
    </location>
    <ligand>
        <name>dimethylallyl diphosphate</name>
        <dbReference type="ChEBI" id="CHEBI:57623"/>
    </ligand>
</feature>
<comment type="pathway">
    <text evidence="1">Secondary metabolite biosynthesis.</text>
</comment>
<evidence type="ECO:0000256" key="1">
    <source>
        <dbReference type="ARBA" id="ARBA00005179"/>
    </source>
</evidence>
<sequence length="436" mass="49705">MWNFLVRTFGKAWIPKNAAETDTQQRHIRAYTADPSLWQTEIGTILLDMLEMAGYPIHSTKIHTEFFHKSVAPSLGPHPRGTGEPAVWKSFMTDDHTPIELSWCWSSSQQTPVVRYSVEPIGRLAGESVDPINTAASVRLLGEALPLAPEIDLYLHRHFQQHTMSKKLPEDISAPDMPLSQSFMAFDLLEETVVVKQYYLPGWTALREAKSKFDIIKGAIQKLPFLADSLPSSFDVFVGFLESFPPESRPTVEILAIDLLDPLKSRLKVYVRCRDTTLKSVYEMLSLGGRAPKTPEEEKALRELWYSVFGLDENKLEDSQPLPKNDHLTGGILYYFEFKTGLDVPRTKIYMPVRHYARDDDQIARGLSQYLDRRGKNLTTGSYYESVQRICKHRSLASGLGFHTYISWTSENNAWNVTAYFNPQIYHPGRSVGRKE</sequence>
<feature type="binding site" evidence="4">
    <location>
        <position position="198"/>
    </location>
    <ligand>
        <name>dimethylallyl diphosphate</name>
        <dbReference type="ChEBI" id="CHEBI:57623"/>
    </ligand>
</feature>
<evidence type="ECO:0000313" key="6">
    <source>
        <dbReference type="Proteomes" id="UP000214365"/>
    </source>
</evidence>
<dbReference type="PIRSF" id="PIRSF000509">
    <property type="entry name" value="Trp_DMAT"/>
    <property type="match status" value="1"/>
</dbReference>
<evidence type="ECO:0000313" key="5">
    <source>
        <dbReference type="EMBL" id="OKL56659.1"/>
    </source>
</evidence>
<dbReference type="AlphaFoldDB" id="A0A225AM62"/>
<accession>A0A225AM62</accession>
<dbReference type="EMBL" id="LFMY01000014">
    <property type="protein sequence ID" value="OKL56659.1"/>
    <property type="molecule type" value="Genomic_DNA"/>
</dbReference>
<dbReference type="InterPro" id="IPR012148">
    <property type="entry name" value="ABBA_DMATS-like"/>
</dbReference>
<keyword evidence="6" id="KW-1185">Reference proteome</keyword>
<evidence type="ECO:0000256" key="2">
    <source>
        <dbReference type="ARBA" id="ARBA00010209"/>
    </source>
</evidence>
<dbReference type="GO" id="GO:0016765">
    <property type="term" value="F:transferase activity, transferring alkyl or aryl (other than methyl) groups"/>
    <property type="evidence" value="ECO:0007669"/>
    <property type="project" value="InterPro"/>
</dbReference>
<dbReference type="GeneID" id="31008050"/>
<evidence type="ECO:0000256" key="4">
    <source>
        <dbReference type="PIRSR" id="PIRSR000509-1"/>
    </source>
</evidence>
<feature type="binding site" evidence="4">
    <location>
        <position position="115"/>
    </location>
    <ligand>
        <name>dimethylallyl diphosphate</name>
        <dbReference type="ChEBI" id="CHEBI:57623"/>
    </ligand>
</feature>
<proteinExistence type="inferred from homology"/>
<keyword evidence="3" id="KW-0808">Transferase</keyword>
<comment type="caution">
    <text evidence="5">The sequence shown here is derived from an EMBL/GenBank/DDBJ whole genome shotgun (WGS) entry which is preliminary data.</text>
</comment>
<gene>
    <name evidence="5" type="ORF">UA08_08294</name>
</gene>